<keyword evidence="2" id="KW-1133">Transmembrane helix</keyword>
<feature type="region of interest" description="Disordered" evidence="1">
    <location>
        <begin position="114"/>
        <end position="137"/>
    </location>
</feature>
<dbReference type="OrthoDB" id="5122797at2"/>
<evidence type="ECO:0000313" key="4">
    <source>
        <dbReference type="Proteomes" id="UP000245469"/>
    </source>
</evidence>
<protein>
    <submittedName>
        <fullName evidence="3">Uncharacterized protein</fullName>
    </submittedName>
</protein>
<proteinExistence type="predicted"/>
<accession>A0A316AA64</accession>
<reference evidence="3 4" key="1">
    <citation type="submission" date="2018-03" db="EMBL/GenBank/DDBJ databases">
        <title>Genomic Encyclopedia of Archaeal and Bacterial Type Strains, Phase II (KMG-II): from individual species to whole genera.</title>
        <authorList>
            <person name="Goeker M."/>
        </authorList>
    </citation>
    <scope>NUCLEOTIDE SEQUENCE [LARGE SCALE GENOMIC DNA]</scope>
    <source>
        <strain evidence="3 4">DSM 44889</strain>
    </source>
</reference>
<feature type="region of interest" description="Disordered" evidence="1">
    <location>
        <begin position="1"/>
        <end position="34"/>
    </location>
</feature>
<keyword evidence="4" id="KW-1185">Reference proteome</keyword>
<dbReference type="EMBL" id="QGDQ01000006">
    <property type="protein sequence ID" value="PWJ54563.1"/>
    <property type="molecule type" value="Genomic_DNA"/>
</dbReference>
<evidence type="ECO:0000256" key="1">
    <source>
        <dbReference type="SAM" id="MobiDB-lite"/>
    </source>
</evidence>
<dbReference type="AlphaFoldDB" id="A0A316AA64"/>
<feature type="transmembrane region" description="Helical" evidence="2">
    <location>
        <begin position="83"/>
        <end position="108"/>
    </location>
</feature>
<name>A0A316AA64_9ACTN</name>
<keyword evidence="2" id="KW-0812">Transmembrane</keyword>
<gene>
    <name evidence="3" type="ORF">BXY45_1065</name>
</gene>
<comment type="caution">
    <text evidence="3">The sequence shown here is derived from an EMBL/GenBank/DDBJ whole genome shotgun (WGS) entry which is preliminary data.</text>
</comment>
<sequence length="466" mass="48311">MTPRDRSSSFGHEDDDDGGRGAVDLDFVDDPDATEHDRALDAQLSRLVTDRLLAVELPPTRVDLEAAKRRVDAARPRARRRRAWVFTGAAAAAAAAVVVVVVVVVSGVGGGPALVSPLGPQVQGTASPSPVPRESGPVPLRDGVPDLPADEVARLEALHAPGPLPMPSPPGPFGAITQPEDCGRIEMDLEVHPAELDGLDASGMSQVCAVTENVGGALGTNGVLTQLETVYRFYLPPGVDLDAIDSMSATDAGVSWTEVLVNEPTDPIAPDDRPTAEIGGTTTVRWGAWDPALASVRRTGPSSTEISWVEPYARSTSDGYSALAVRATVAAAPVRAVRAALGFTNQGGKQVLHSDDGTLLLVPSSPPQDVMQALNGGVLTRTEEGCLGLHDDAGGFQLVLWPYGSTWDSATQTLSVPATEGSGRQGKTFRLGEDVLIGGGEAGSMAPLGLLPAACATEKTWIAGIS</sequence>
<dbReference type="RefSeq" id="WP_109773504.1">
    <property type="nucleotide sequence ID" value="NZ_QGDQ01000006.1"/>
</dbReference>
<evidence type="ECO:0000313" key="3">
    <source>
        <dbReference type="EMBL" id="PWJ54563.1"/>
    </source>
</evidence>
<evidence type="ECO:0000256" key="2">
    <source>
        <dbReference type="SAM" id="Phobius"/>
    </source>
</evidence>
<organism evidence="3 4">
    <name type="scientific">Quadrisphaera granulorum</name>
    <dbReference type="NCBI Taxonomy" id="317664"/>
    <lineage>
        <taxon>Bacteria</taxon>
        <taxon>Bacillati</taxon>
        <taxon>Actinomycetota</taxon>
        <taxon>Actinomycetes</taxon>
        <taxon>Kineosporiales</taxon>
        <taxon>Kineosporiaceae</taxon>
        <taxon>Quadrisphaera</taxon>
    </lineage>
</organism>
<dbReference type="Proteomes" id="UP000245469">
    <property type="component" value="Unassembled WGS sequence"/>
</dbReference>
<keyword evidence="2" id="KW-0472">Membrane</keyword>